<feature type="region of interest" description="Disordered" evidence="1">
    <location>
        <begin position="137"/>
        <end position="254"/>
    </location>
</feature>
<evidence type="ECO:0000313" key="2">
    <source>
        <dbReference type="EMBL" id="GMH50219.1"/>
    </source>
</evidence>
<name>A0A9W6Z9V3_9STRA</name>
<evidence type="ECO:0000256" key="1">
    <source>
        <dbReference type="SAM" id="MobiDB-lite"/>
    </source>
</evidence>
<feature type="compositionally biased region" description="Basic residues" evidence="1">
    <location>
        <begin position="232"/>
        <end position="245"/>
    </location>
</feature>
<feature type="region of interest" description="Disordered" evidence="1">
    <location>
        <begin position="32"/>
        <end position="78"/>
    </location>
</feature>
<dbReference type="Proteomes" id="UP001162640">
    <property type="component" value="Unassembled WGS sequence"/>
</dbReference>
<proteinExistence type="predicted"/>
<accession>A0A9W6Z9V3</accession>
<protein>
    <submittedName>
        <fullName evidence="2">Uncharacterized protein</fullName>
    </submittedName>
</protein>
<organism evidence="2 3">
    <name type="scientific">Triparma laevis f. inornata</name>
    <dbReference type="NCBI Taxonomy" id="1714386"/>
    <lineage>
        <taxon>Eukaryota</taxon>
        <taxon>Sar</taxon>
        <taxon>Stramenopiles</taxon>
        <taxon>Ochrophyta</taxon>
        <taxon>Bolidophyceae</taxon>
        <taxon>Parmales</taxon>
        <taxon>Triparmaceae</taxon>
        <taxon>Triparma</taxon>
    </lineage>
</organism>
<sequence length="254" mass="28337">MSGRAKRTSKPSAALLSYYSQIDGTPLIEAYETDDARGEVQEQRRNNKKRASHNDDESNDEDGGLPTVTSPQDAYPDAPKKYNHLVKYRGLSQWWPALVINERSKNLVDVEYFNGEQEYALTLKSFRNRFPDKVISPHVEEDGVGNSSHAVPPTSTEPDNNDDDDNTNPSKTFLTLNWDENDGASPLPVEGDIIKLVEKKNRAKPKRKTPSTSTTSRSLVNRKSKSVPATAAKKKTVSKKNKPIKKATAPTRKN</sequence>
<feature type="compositionally biased region" description="Basic and acidic residues" evidence="1">
    <location>
        <begin position="34"/>
        <end position="45"/>
    </location>
</feature>
<reference evidence="3" key="1">
    <citation type="journal article" date="2023" name="Commun. Biol.">
        <title>Genome analysis of Parmales, the sister group of diatoms, reveals the evolutionary specialization of diatoms from phago-mixotrophs to photoautotrophs.</title>
        <authorList>
            <person name="Ban H."/>
            <person name="Sato S."/>
            <person name="Yoshikawa S."/>
            <person name="Yamada K."/>
            <person name="Nakamura Y."/>
            <person name="Ichinomiya M."/>
            <person name="Sato N."/>
            <person name="Blanc-Mathieu R."/>
            <person name="Endo H."/>
            <person name="Kuwata A."/>
            <person name="Ogata H."/>
        </authorList>
    </citation>
    <scope>NUCLEOTIDE SEQUENCE [LARGE SCALE GENOMIC DNA]</scope>
</reference>
<evidence type="ECO:0000313" key="3">
    <source>
        <dbReference type="Proteomes" id="UP001162640"/>
    </source>
</evidence>
<comment type="caution">
    <text evidence="2">The sequence shown here is derived from an EMBL/GenBank/DDBJ whole genome shotgun (WGS) entry which is preliminary data.</text>
</comment>
<dbReference type="EMBL" id="BLQM01000013">
    <property type="protein sequence ID" value="GMH50219.1"/>
    <property type="molecule type" value="Genomic_DNA"/>
</dbReference>
<gene>
    <name evidence="2" type="ORF">TL16_g00719</name>
</gene>
<dbReference type="AlphaFoldDB" id="A0A9W6Z9V3"/>